<dbReference type="HOGENOM" id="CLU_528918_0_0_1"/>
<feature type="compositionally biased region" description="Low complexity" evidence="1">
    <location>
        <begin position="384"/>
        <end position="393"/>
    </location>
</feature>
<feature type="compositionally biased region" description="Acidic residues" evidence="1">
    <location>
        <begin position="258"/>
        <end position="268"/>
    </location>
</feature>
<dbReference type="OrthoDB" id="5239226at2759"/>
<reference evidence="3" key="1">
    <citation type="journal article" date="2015" name="Genome Announc.">
        <title>Draft genome sequence of the cellulolytic fungus Chaetomium globosum.</title>
        <authorList>
            <person name="Cuomo C.A."/>
            <person name="Untereiner W.A."/>
            <person name="Ma L.-J."/>
            <person name="Grabherr M."/>
            <person name="Birren B.W."/>
        </authorList>
    </citation>
    <scope>NUCLEOTIDE SEQUENCE [LARGE SCALE GENOMIC DNA]</scope>
    <source>
        <strain evidence="3">ATCC 6205 / CBS 148.51 / DSM 1962 / NBRC 6347 / NRRL 1970</strain>
    </source>
</reference>
<protein>
    <recommendedName>
        <fullName evidence="4">Zn(2)-C6 fungal-type domain-containing protein</fullName>
    </recommendedName>
</protein>
<dbReference type="EMBL" id="CH408031">
    <property type="protein sequence ID" value="EAQ89368.1"/>
    <property type="molecule type" value="Genomic_DNA"/>
</dbReference>
<feature type="region of interest" description="Disordered" evidence="1">
    <location>
        <begin position="110"/>
        <end position="269"/>
    </location>
</feature>
<dbReference type="VEuPathDB" id="FungiDB:CHGG_05987"/>
<dbReference type="Proteomes" id="UP000001056">
    <property type="component" value="Unassembled WGS sequence"/>
</dbReference>
<evidence type="ECO:0000313" key="3">
    <source>
        <dbReference type="Proteomes" id="UP000001056"/>
    </source>
</evidence>
<accession>Q2H5S8</accession>
<dbReference type="GeneID" id="4391047"/>
<evidence type="ECO:0008006" key="4">
    <source>
        <dbReference type="Google" id="ProtNLM"/>
    </source>
</evidence>
<evidence type="ECO:0000256" key="1">
    <source>
        <dbReference type="SAM" id="MobiDB-lite"/>
    </source>
</evidence>
<evidence type="ECO:0000313" key="2">
    <source>
        <dbReference type="EMBL" id="EAQ89368.1"/>
    </source>
</evidence>
<dbReference type="InParanoid" id="Q2H5S8"/>
<dbReference type="AlphaFoldDB" id="Q2H5S8"/>
<feature type="region of interest" description="Disordered" evidence="1">
    <location>
        <begin position="370"/>
        <end position="393"/>
    </location>
</feature>
<keyword evidence="3" id="KW-1185">Reference proteome</keyword>
<feature type="compositionally biased region" description="Polar residues" evidence="1">
    <location>
        <begin position="125"/>
        <end position="140"/>
    </location>
</feature>
<sequence length="515" mass="57295">MADVAEAARKQCHSCGLKKAIDQFYALRGPRRIVADCLDCRNRKRREDTTSTSRISAASAIARGQSLALGPAPPPRQNLTHGVLAERYHEGGRVATDTLEMAAARTEVSAIQRRHRFERRHGEGPSQTPDMSDLLRQQQPADKASTLPPSAPPQVLQDPGSDLPPSAQPRKPEGQGAQDEEMEAVDHNQRSVPPRLPRIGHMLPRRRPPPSPSSPARGRSRGRPRLARNPVGRPRRQPFPEERTPRKFDKPSSRFTGDDQESPLNEEDLAIKREFDEALAAEEMRYCCDGNLPCQRCNDAGDECKYNYVRQESKGQLRAETEQLRQNNADSDALLRAIASIPDPHVCKAVMQGLLDGSISRHDILKHAQFYSPKPDSGTTLQQPEPTSPRSTSTSCFEQLLSWQSCLPHLQGDHDRQLETRGASRATSVQPTSLLLPHLPLDAYTTQSHIDPWTKTGWTNAHIRHLIDALRTWDHLPFCLLFPRTSFCRDYTSGSNPGFCSSALVHAHPSAVGFA</sequence>
<dbReference type="eggNOG" id="ENOG502SFEH">
    <property type="taxonomic scope" value="Eukaryota"/>
</dbReference>
<gene>
    <name evidence="2" type="ORF">CHGG_05987</name>
</gene>
<proteinExistence type="predicted"/>
<dbReference type="RefSeq" id="XP_001222082.1">
    <property type="nucleotide sequence ID" value="XM_001222081.1"/>
</dbReference>
<name>Q2H5S8_CHAGB</name>
<feature type="compositionally biased region" description="Basic and acidic residues" evidence="1">
    <location>
        <begin position="238"/>
        <end position="252"/>
    </location>
</feature>
<organism evidence="2 3">
    <name type="scientific">Chaetomium globosum (strain ATCC 6205 / CBS 148.51 / DSM 1962 / NBRC 6347 / NRRL 1970)</name>
    <name type="common">Soil fungus</name>
    <dbReference type="NCBI Taxonomy" id="306901"/>
    <lineage>
        <taxon>Eukaryota</taxon>
        <taxon>Fungi</taxon>
        <taxon>Dikarya</taxon>
        <taxon>Ascomycota</taxon>
        <taxon>Pezizomycotina</taxon>
        <taxon>Sordariomycetes</taxon>
        <taxon>Sordariomycetidae</taxon>
        <taxon>Sordariales</taxon>
        <taxon>Chaetomiaceae</taxon>
        <taxon>Chaetomium</taxon>
    </lineage>
</organism>